<comment type="similarity">
    <text evidence="1 2">Belongs to the glutamate synthase family.</text>
</comment>
<dbReference type="SUPFAM" id="SSF51395">
    <property type="entry name" value="FMN-linked oxidoreductases"/>
    <property type="match status" value="1"/>
</dbReference>
<proteinExistence type="inferred from homology"/>
<organism evidence="5 6">
    <name type="scientific">Ornithinibacillus halotolerans</name>
    <dbReference type="NCBI Taxonomy" id="1274357"/>
    <lineage>
        <taxon>Bacteria</taxon>
        <taxon>Bacillati</taxon>
        <taxon>Bacillota</taxon>
        <taxon>Bacilli</taxon>
        <taxon>Bacillales</taxon>
        <taxon>Bacillaceae</taxon>
        <taxon>Ornithinibacillus</taxon>
    </lineage>
</organism>
<comment type="caution">
    <text evidence="5">The sequence shown here is derived from an EMBL/GenBank/DDBJ whole genome shotgun (WGS) entry which is preliminary data.</text>
</comment>
<evidence type="ECO:0000256" key="2">
    <source>
        <dbReference type="PIRNR" id="PIRNR006429"/>
    </source>
</evidence>
<dbReference type="Gene3D" id="3.20.20.70">
    <property type="entry name" value="Aldolase class I"/>
    <property type="match status" value="1"/>
</dbReference>
<evidence type="ECO:0000256" key="1">
    <source>
        <dbReference type="ARBA" id="ARBA00009716"/>
    </source>
</evidence>
<dbReference type="PIRSF" id="PIRSF006429">
    <property type="entry name" value="GOGAT_lg_2"/>
    <property type="match status" value="1"/>
</dbReference>
<accession>A0A916RX61</accession>
<keyword evidence="6" id="KW-1185">Reference proteome</keyword>
<keyword evidence="3" id="KW-0472">Membrane</keyword>
<evidence type="ECO:0000256" key="3">
    <source>
        <dbReference type="SAM" id="Phobius"/>
    </source>
</evidence>
<dbReference type="Proteomes" id="UP000613512">
    <property type="component" value="Unassembled WGS sequence"/>
</dbReference>
<keyword evidence="3" id="KW-0812">Transmembrane</keyword>
<dbReference type="RefSeq" id="WP_188384010.1">
    <property type="nucleotide sequence ID" value="NZ_BMEY01000006.1"/>
</dbReference>
<dbReference type="InterPro" id="IPR013785">
    <property type="entry name" value="Aldolase_TIM"/>
</dbReference>
<gene>
    <name evidence="5" type="primary">yerD</name>
    <name evidence="5" type="ORF">GCM10008025_14560</name>
</gene>
<feature type="transmembrane region" description="Helical" evidence="3">
    <location>
        <begin position="12"/>
        <end position="42"/>
    </location>
</feature>
<dbReference type="GO" id="GO:0015930">
    <property type="term" value="F:glutamate synthase activity"/>
    <property type="evidence" value="ECO:0007669"/>
    <property type="project" value="InterPro"/>
</dbReference>
<dbReference type="InterPro" id="IPR002932">
    <property type="entry name" value="Glu_synthdom"/>
</dbReference>
<feature type="domain" description="Glutamate synthase" evidence="4">
    <location>
        <begin position="162"/>
        <end position="563"/>
    </location>
</feature>
<reference evidence="5" key="1">
    <citation type="journal article" date="2014" name="Int. J. Syst. Evol. Microbiol.">
        <title>Complete genome sequence of Corynebacterium casei LMG S-19264T (=DSM 44701T), isolated from a smear-ripened cheese.</title>
        <authorList>
            <consortium name="US DOE Joint Genome Institute (JGI-PGF)"/>
            <person name="Walter F."/>
            <person name="Albersmeier A."/>
            <person name="Kalinowski J."/>
            <person name="Ruckert C."/>
        </authorList>
    </citation>
    <scope>NUCLEOTIDE SEQUENCE</scope>
    <source>
        <strain evidence="5">CGMCC 1.12408</strain>
    </source>
</reference>
<dbReference type="Pfam" id="PF01645">
    <property type="entry name" value="Glu_synthase"/>
    <property type="match status" value="1"/>
</dbReference>
<evidence type="ECO:0000259" key="4">
    <source>
        <dbReference type="Pfam" id="PF01645"/>
    </source>
</evidence>
<name>A0A916RX61_9BACI</name>
<protein>
    <submittedName>
        <fullName evidence="5">Glutamate synthase large subunit-like protein YerD</fullName>
    </submittedName>
</protein>
<sequence>MIIYYLHEKDGVFVLSMLISFLKMLPFILFYGLILFIIYLYLKDKYQNQHSILKTHPLLGRLRYIFEMIGPEFRQYWFLNDKEGRPVDRDTQETIAKAGKYANTVIGFGSKKDFSKTDFYLTNSMFPLNVDELKVDNRSPITTYTYQIINESITSRKEKRNQKTIKPWHLTKDNSIVIGERRNHPFKVKGLLGISAMSYGALSKSAVKALSQGVAISGGSFMNTGEGGISPYHLSKVYQVLEGTSVPTDRLEKKVYCFIKEFPHASNFQLEKKFGEEVKETIQQLVDKEIIEERGADLIFQVGSGLFGARKDGKYCEETFLSNALRPEVKAIELKLAQGAKVRGGKLPKEKITPEIASIRGIEMGKDVESPNRFPLFKDMDGLFTLIRHWQEITGKPVGIKVVAGDEYSFDNLASYMKETGEAPDFISIDGAEGGTGATYQEMADGLGLPIYSGILILDQTLRKYGVRDDVKIIASGMLATANKMATALSLGADLIYVARAAMNTVGCINAGKCHTNLCPVGITTHLPHLEAGLAVEEKRFRTANYLTTMREGLFMLGASCGIDSPTKFGKEHIALRRSDNEVKKYTDNTNLVELHNSQTTIPIEKERELVNS</sequence>
<dbReference type="GO" id="GO:0006537">
    <property type="term" value="P:glutamate biosynthetic process"/>
    <property type="evidence" value="ECO:0007669"/>
    <property type="project" value="InterPro"/>
</dbReference>
<dbReference type="AlphaFoldDB" id="A0A916RX61"/>
<dbReference type="PANTHER" id="PTHR43819:SF1">
    <property type="entry name" value="ARCHAEAL-TYPE GLUTAMATE SYNTHASE [NADPH]"/>
    <property type="match status" value="1"/>
</dbReference>
<keyword evidence="3" id="KW-1133">Transmembrane helix</keyword>
<dbReference type="InterPro" id="IPR024188">
    <property type="entry name" value="GltB"/>
</dbReference>
<evidence type="ECO:0000313" key="5">
    <source>
        <dbReference type="EMBL" id="GGA71773.1"/>
    </source>
</evidence>
<reference evidence="5" key="2">
    <citation type="submission" date="2020-09" db="EMBL/GenBank/DDBJ databases">
        <authorList>
            <person name="Sun Q."/>
            <person name="Zhou Y."/>
        </authorList>
    </citation>
    <scope>NUCLEOTIDE SEQUENCE</scope>
    <source>
        <strain evidence="5">CGMCC 1.12408</strain>
    </source>
</reference>
<dbReference type="PANTHER" id="PTHR43819">
    <property type="entry name" value="ARCHAEAL-TYPE GLUTAMATE SYNTHASE [NADPH]"/>
    <property type="match status" value="1"/>
</dbReference>
<dbReference type="EMBL" id="BMEY01000006">
    <property type="protein sequence ID" value="GGA71773.1"/>
    <property type="molecule type" value="Genomic_DNA"/>
</dbReference>
<evidence type="ECO:0000313" key="6">
    <source>
        <dbReference type="Proteomes" id="UP000613512"/>
    </source>
</evidence>
<dbReference type="CDD" id="cd02808">
    <property type="entry name" value="GltS_FMN"/>
    <property type="match status" value="1"/>
</dbReference>